<evidence type="ECO:0000313" key="5">
    <source>
        <dbReference type="Proteomes" id="UP000186601"/>
    </source>
</evidence>
<dbReference type="STRING" id="98765.A0A2R6RHV2"/>
<organism evidence="4 5">
    <name type="scientific">Hermanssonia centrifuga</name>
    <dbReference type="NCBI Taxonomy" id="98765"/>
    <lineage>
        <taxon>Eukaryota</taxon>
        <taxon>Fungi</taxon>
        <taxon>Dikarya</taxon>
        <taxon>Basidiomycota</taxon>
        <taxon>Agaricomycotina</taxon>
        <taxon>Agaricomycetes</taxon>
        <taxon>Polyporales</taxon>
        <taxon>Meruliaceae</taxon>
        <taxon>Hermanssonia</taxon>
    </lineage>
</organism>
<dbReference type="SUPFAM" id="SSF54197">
    <property type="entry name" value="HIT-like"/>
    <property type="match status" value="1"/>
</dbReference>
<dbReference type="Pfam" id="PF01230">
    <property type="entry name" value="HIT"/>
    <property type="match status" value="1"/>
</dbReference>
<dbReference type="PROSITE" id="PS00892">
    <property type="entry name" value="HIT_1"/>
    <property type="match status" value="1"/>
</dbReference>
<dbReference type="AlphaFoldDB" id="A0A2R6RHV2"/>
<dbReference type="Proteomes" id="UP000186601">
    <property type="component" value="Unassembled WGS sequence"/>
</dbReference>
<name>A0A2R6RHV2_9APHY</name>
<dbReference type="InterPro" id="IPR011146">
    <property type="entry name" value="HIT-like"/>
</dbReference>
<dbReference type="Gene3D" id="3.30.428.10">
    <property type="entry name" value="HIT-like"/>
    <property type="match status" value="1"/>
</dbReference>
<feature type="compositionally biased region" description="Polar residues" evidence="2">
    <location>
        <begin position="77"/>
        <end position="88"/>
    </location>
</feature>
<dbReference type="PANTHER" id="PTHR46243:SF1">
    <property type="entry name" value="BIS(5'-ADENOSYL)-TRIPHOSPHATASE"/>
    <property type="match status" value="1"/>
</dbReference>
<feature type="region of interest" description="Disordered" evidence="2">
    <location>
        <begin position="65"/>
        <end position="120"/>
    </location>
</feature>
<feature type="short sequence motif" description="Histidine triad motif" evidence="1">
    <location>
        <begin position="36"/>
        <end position="40"/>
    </location>
</feature>
<dbReference type="PROSITE" id="PS51084">
    <property type="entry name" value="HIT_2"/>
    <property type="match status" value="1"/>
</dbReference>
<evidence type="ECO:0000256" key="2">
    <source>
        <dbReference type="SAM" id="MobiDB-lite"/>
    </source>
</evidence>
<dbReference type="OrthoDB" id="680339at2759"/>
<comment type="caution">
    <text evidence="4">The sequence shown here is derived from an EMBL/GenBank/DDBJ whole genome shotgun (WGS) entry which is preliminary data.</text>
</comment>
<keyword evidence="5" id="KW-1185">Reference proteome</keyword>
<sequence>MSSVQHVGRVIERVYGADGLTIACQDGKAAGQSVPHLHFHLLPRKLHGDRFATNNDEVYPALERSEGALPKELQSVAGASSPSETQSAGAPESPRESGGGLVEGGVPLQMDADDDRKPRTMEEMVQEAAWLKGFFTDVEETQS</sequence>
<accession>A0A2R6RHV2</accession>
<evidence type="ECO:0000256" key="1">
    <source>
        <dbReference type="PROSITE-ProRule" id="PRU00464"/>
    </source>
</evidence>
<reference evidence="4 5" key="1">
    <citation type="submission" date="2018-02" db="EMBL/GenBank/DDBJ databases">
        <title>Genome sequence of the basidiomycete white-rot fungus Phlebia centrifuga.</title>
        <authorList>
            <person name="Granchi Z."/>
            <person name="Peng M."/>
            <person name="de Vries R.P."/>
            <person name="Hilden K."/>
            <person name="Makela M.R."/>
            <person name="Grigoriev I."/>
            <person name="Riley R."/>
        </authorList>
    </citation>
    <scope>NUCLEOTIDE SEQUENCE [LARGE SCALE GENOMIC DNA]</scope>
    <source>
        <strain evidence="4 5">FBCC195</strain>
    </source>
</reference>
<dbReference type="InterPro" id="IPR019808">
    <property type="entry name" value="Histidine_triad_CS"/>
</dbReference>
<evidence type="ECO:0000259" key="3">
    <source>
        <dbReference type="PROSITE" id="PS51084"/>
    </source>
</evidence>
<evidence type="ECO:0000313" key="4">
    <source>
        <dbReference type="EMBL" id="PSS29602.1"/>
    </source>
</evidence>
<dbReference type="EMBL" id="MLYV02000256">
    <property type="protein sequence ID" value="PSS29602.1"/>
    <property type="molecule type" value="Genomic_DNA"/>
</dbReference>
<dbReference type="InterPro" id="IPR051884">
    <property type="entry name" value="Bis(5'-adenosyl)-TPase_reg"/>
</dbReference>
<dbReference type="InterPro" id="IPR036265">
    <property type="entry name" value="HIT-like_sf"/>
</dbReference>
<protein>
    <recommendedName>
        <fullName evidence="3">HIT domain-containing protein</fullName>
    </recommendedName>
</protein>
<gene>
    <name evidence="4" type="ORF">PHLCEN_2v2750</name>
</gene>
<proteinExistence type="predicted"/>
<dbReference type="GO" id="GO:0003824">
    <property type="term" value="F:catalytic activity"/>
    <property type="evidence" value="ECO:0007669"/>
    <property type="project" value="InterPro"/>
</dbReference>
<feature type="domain" description="HIT" evidence="3">
    <location>
        <begin position="1"/>
        <end position="52"/>
    </location>
</feature>
<dbReference type="PANTHER" id="PTHR46243">
    <property type="entry name" value="BIS(5'-ADENOSYL)-TRIPHOSPHATASE"/>
    <property type="match status" value="1"/>
</dbReference>